<accession>A0AA86PHY6</accession>
<dbReference type="EMBL" id="CAXDID020000317">
    <property type="protein sequence ID" value="CAL6075985.1"/>
    <property type="molecule type" value="Genomic_DNA"/>
</dbReference>
<dbReference type="Proteomes" id="UP001642409">
    <property type="component" value="Unassembled WGS sequence"/>
</dbReference>
<evidence type="ECO:0000313" key="3">
    <source>
        <dbReference type="Proteomes" id="UP001642409"/>
    </source>
</evidence>
<evidence type="ECO:0000313" key="1">
    <source>
        <dbReference type="EMBL" id="CAI9936230.1"/>
    </source>
</evidence>
<reference evidence="2 3" key="2">
    <citation type="submission" date="2024-07" db="EMBL/GenBank/DDBJ databases">
        <authorList>
            <person name="Akdeniz Z."/>
        </authorList>
    </citation>
    <scope>NUCLEOTIDE SEQUENCE [LARGE SCALE GENOMIC DNA]</scope>
</reference>
<organism evidence="1">
    <name type="scientific">Hexamita inflata</name>
    <dbReference type="NCBI Taxonomy" id="28002"/>
    <lineage>
        <taxon>Eukaryota</taxon>
        <taxon>Metamonada</taxon>
        <taxon>Diplomonadida</taxon>
        <taxon>Hexamitidae</taxon>
        <taxon>Hexamitinae</taxon>
        <taxon>Hexamita</taxon>
    </lineage>
</organism>
<gene>
    <name evidence="1" type="ORF">HINF_LOCUS23875</name>
    <name evidence="2" type="ORF">HINF_LOCUS57470</name>
</gene>
<keyword evidence="3" id="KW-1185">Reference proteome</keyword>
<proteinExistence type="predicted"/>
<comment type="caution">
    <text evidence="1">The sequence shown here is derived from an EMBL/GenBank/DDBJ whole genome shotgun (WGS) entry which is preliminary data.</text>
</comment>
<dbReference type="AlphaFoldDB" id="A0AA86PHY6"/>
<dbReference type="EMBL" id="CATOUU010000634">
    <property type="protein sequence ID" value="CAI9936230.1"/>
    <property type="molecule type" value="Genomic_DNA"/>
</dbReference>
<protein>
    <submittedName>
        <fullName evidence="2">Hypothetical_protein</fullName>
    </submittedName>
</protein>
<reference evidence="1" key="1">
    <citation type="submission" date="2023-06" db="EMBL/GenBank/DDBJ databases">
        <authorList>
            <person name="Kurt Z."/>
        </authorList>
    </citation>
    <scope>NUCLEOTIDE SEQUENCE</scope>
</reference>
<name>A0AA86PHY6_9EUKA</name>
<sequence length="112" mass="13374">MTCFKCNKQIYIPLTQLSFTLVWQTKHAQKCFSSNRKQTHSLKTHKQILFSSPRRRVVRLKRVQNANIEGLELLKSKISKSEFIAQECYREMKKIRDREEETLLISKLKCEK</sequence>
<evidence type="ECO:0000313" key="2">
    <source>
        <dbReference type="EMBL" id="CAL6075985.1"/>
    </source>
</evidence>